<keyword evidence="4 10" id="KW-0812">Transmembrane</keyword>
<keyword evidence="6 10" id="KW-0472">Membrane</keyword>
<comment type="subcellular location">
    <subcellularLocation>
        <location evidence="1">Bacterial flagellum basal body</location>
    </subcellularLocation>
    <subcellularLocation>
        <location evidence="2">Cell membrane</location>
    </subcellularLocation>
</comment>
<evidence type="ECO:0000256" key="6">
    <source>
        <dbReference type="ARBA" id="ARBA00023136"/>
    </source>
</evidence>
<sequence>MEFLSFLRMIGSLALVLGLLVGALYLVRRYELSLPQAWLGRIGGGGAQRRLQLVERLALDPRRSLVLVRRDEREFTLVIAPEGLLLLESSDANPAADVTDPTAIPPIDAAETDQNA</sequence>
<dbReference type="Pfam" id="PF04347">
    <property type="entry name" value="FliO"/>
    <property type="match status" value="1"/>
</dbReference>
<dbReference type="PANTHER" id="PTHR38766:SF1">
    <property type="entry name" value="FLAGELLAR PROTEIN FLIO"/>
    <property type="match status" value="1"/>
</dbReference>
<dbReference type="AlphaFoldDB" id="A0A931MJP1"/>
<evidence type="ECO:0000256" key="3">
    <source>
        <dbReference type="ARBA" id="ARBA00022475"/>
    </source>
</evidence>
<dbReference type="InterPro" id="IPR052205">
    <property type="entry name" value="FliO/MopB"/>
</dbReference>
<evidence type="ECO:0000256" key="4">
    <source>
        <dbReference type="ARBA" id="ARBA00022692"/>
    </source>
</evidence>
<dbReference type="GO" id="GO:0005886">
    <property type="term" value="C:plasma membrane"/>
    <property type="evidence" value="ECO:0007669"/>
    <property type="project" value="UniProtKB-SubCell"/>
</dbReference>
<accession>A0A931MJP1</accession>
<dbReference type="EMBL" id="JADZGI010000001">
    <property type="protein sequence ID" value="MBH0111923.1"/>
    <property type="molecule type" value="Genomic_DNA"/>
</dbReference>
<organism evidence="11 12">
    <name type="scientific">Novosphingobium aureum</name>
    <dbReference type="NCBI Taxonomy" id="2792964"/>
    <lineage>
        <taxon>Bacteria</taxon>
        <taxon>Pseudomonadati</taxon>
        <taxon>Pseudomonadota</taxon>
        <taxon>Alphaproteobacteria</taxon>
        <taxon>Sphingomonadales</taxon>
        <taxon>Sphingomonadaceae</taxon>
        <taxon>Novosphingobium</taxon>
    </lineage>
</organism>
<feature type="region of interest" description="Disordered" evidence="9">
    <location>
        <begin position="96"/>
        <end position="116"/>
    </location>
</feature>
<evidence type="ECO:0000256" key="9">
    <source>
        <dbReference type="SAM" id="MobiDB-lite"/>
    </source>
</evidence>
<evidence type="ECO:0000256" key="1">
    <source>
        <dbReference type="ARBA" id="ARBA00004117"/>
    </source>
</evidence>
<evidence type="ECO:0000256" key="5">
    <source>
        <dbReference type="ARBA" id="ARBA00022989"/>
    </source>
</evidence>
<dbReference type="GO" id="GO:0009425">
    <property type="term" value="C:bacterial-type flagellum basal body"/>
    <property type="evidence" value="ECO:0007669"/>
    <property type="project" value="UniProtKB-SubCell"/>
</dbReference>
<evidence type="ECO:0000256" key="10">
    <source>
        <dbReference type="SAM" id="Phobius"/>
    </source>
</evidence>
<keyword evidence="7" id="KW-0975">Bacterial flagellum</keyword>
<name>A0A931MJP1_9SPHN</name>
<proteinExistence type="inferred from homology"/>
<evidence type="ECO:0000256" key="2">
    <source>
        <dbReference type="ARBA" id="ARBA00004236"/>
    </source>
</evidence>
<dbReference type="GO" id="GO:0044781">
    <property type="term" value="P:bacterial-type flagellum organization"/>
    <property type="evidence" value="ECO:0007669"/>
    <property type="project" value="InterPro"/>
</dbReference>
<evidence type="ECO:0000313" key="11">
    <source>
        <dbReference type="EMBL" id="MBH0111923.1"/>
    </source>
</evidence>
<protein>
    <submittedName>
        <fullName evidence="11">FliO/MopB family protein</fullName>
    </submittedName>
</protein>
<feature type="transmembrane region" description="Helical" evidence="10">
    <location>
        <begin position="6"/>
        <end position="27"/>
    </location>
</feature>
<comment type="caution">
    <text evidence="11">The sequence shown here is derived from an EMBL/GenBank/DDBJ whole genome shotgun (WGS) entry which is preliminary data.</text>
</comment>
<keyword evidence="3" id="KW-1003">Cell membrane</keyword>
<reference evidence="11" key="1">
    <citation type="submission" date="2020-11" db="EMBL/GenBank/DDBJ databases">
        <title>Novosphingobium aureum sp. nov., a marine bacterium isolated from sediment of a salt flat.</title>
        <authorList>
            <person name="Yoo Y."/>
            <person name="Kim J.-J."/>
        </authorList>
    </citation>
    <scope>NUCLEOTIDE SEQUENCE</scope>
    <source>
        <strain evidence="11">YJ-S2-02</strain>
    </source>
</reference>
<gene>
    <name evidence="11" type="ORF">I5E68_03020</name>
</gene>
<evidence type="ECO:0000256" key="7">
    <source>
        <dbReference type="ARBA" id="ARBA00023143"/>
    </source>
</evidence>
<dbReference type="Proteomes" id="UP000617634">
    <property type="component" value="Unassembled WGS sequence"/>
</dbReference>
<dbReference type="InterPro" id="IPR022781">
    <property type="entry name" value="Flagellar_biosynth_FliO"/>
</dbReference>
<dbReference type="PANTHER" id="PTHR38766">
    <property type="entry name" value="FLAGELLAR PROTEIN FLIO"/>
    <property type="match status" value="1"/>
</dbReference>
<keyword evidence="5 10" id="KW-1133">Transmembrane helix</keyword>
<keyword evidence="12" id="KW-1185">Reference proteome</keyword>
<dbReference type="RefSeq" id="WP_197160648.1">
    <property type="nucleotide sequence ID" value="NZ_JADZGI010000001.1"/>
</dbReference>
<evidence type="ECO:0000313" key="12">
    <source>
        <dbReference type="Proteomes" id="UP000617634"/>
    </source>
</evidence>
<comment type="similarity">
    <text evidence="8">Belongs to the FliO/MopB family.</text>
</comment>
<evidence type="ECO:0000256" key="8">
    <source>
        <dbReference type="ARBA" id="ARBA00037937"/>
    </source>
</evidence>